<dbReference type="Proteomes" id="UP000499080">
    <property type="component" value="Unassembled WGS sequence"/>
</dbReference>
<gene>
    <name evidence="1" type="ORF">AVEN_153802_1</name>
</gene>
<keyword evidence="2" id="KW-1185">Reference proteome</keyword>
<protein>
    <submittedName>
        <fullName evidence="1">Uncharacterized protein</fullName>
    </submittedName>
</protein>
<proteinExistence type="predicted"/>
<dbReference type="AlphaFoldDB" id="A0A4Y2SCI5"/>
<organism evidence="1 2">
    <name type="scientific">Araneus ventricosus</name>
    <name type="common">Orbweaver spider</name>
    <name type="synonym">Epeira ventricosa</name>
    <dbReference type="NCBI Taxonomy" id="182803"/>
    <lineage>
        <taxon>Eukaryota</taxon>
        <taxon>Metazoa</taxon>
        <taxon>Ecdysozoa</taxon>
        <taxon>Arthropoda</taxon>
        <taxon>Chelicerata</taxon>
        <taxon>Arachnida</taxon>
        <taxon>Araneae</taxon>
        <taxon>Araneomorphae</taxon>
        <taxon>Entelegynae</taxon>
        <taxon>Araneoidea</taxon>
        <taxon>Araneidae</taxon>
        <taxon>Araneus</taxon>
    </lineage>
</organism>
<evidence type="ECO:0000313" key="1">
    <source>
        <dbReference type="EMBL" id="GBN85631.1"/>
    </source>
</evidence>
<name>A0A4Y2SCI5_ARAVE</name>
<sequence>MKNEHFGHTGEENSVQNAHVQDHLTVIFGDDMDVRFHRAKHDVRLIPDTLTAANNSTCSGIRISLYGNEHILFHGGRASHSWHALTIPTTS</sequence>
<reference evidence="1 2" key="1">
    <citation type="journal article" date="2019" name="Sci. Rep.">
        <title>Orb-weaving spider Araneus ventricosus genome elucidates the spidroin gene catalogue.</title>
        <authorList>
            <person name="Kono N."/>
            <person name="Nakamura H."/>
            <person name="Ohtoshi R."/>
            <person name="Moran D.A.P."/>
            <person name="Shinohara A."/>
            <person name="Yoshida Y."/>
            <person name="Fujiwara M."/>
            <person name="Mori M."/>
            <person name="Tomita M."/>
            <person name="Arakawa K."/>
        </authorList>
    </citation>
    <scope>NUCLEOTIDE SEQUENCE [LARGE SCALE GENOMIC DNA]</scope>
</reference>
<dbReference type="EMBL" id="BGPR01020864">
    <property type="protein sequence ID" value="GBN85631.1"/>
    <property type="molecule type" value="Genomic_DNA"/>
</dbReference>
<evidence type="ECO:0000313" key="2">
    <source>
        <dbReference type="Proteomes" id="UP000499080"/>
    </source>
</evidence>
<comment type="caution">
    <text evidence="1">The sequence shown here is derived from an EMBL/GenBank/DDBJ whole genome shotgun (WGS) entry which is preliminary data.</text>
</comment>
<accession>A0A4Y2SCI5</accession>